<dbReference type="AlphaFoldDB" id="A0A7S3V1P1"/>
<feature type="transmembrane region" description="Helical" evidence="2">
    <location>
        <begin position="239"/>
        <end position="260"/>
    </location>
</feature>
<accession>A0A7S3V1P1</accession>
<organism evidence="3">
    <name type="scientific">Aplanochytrium stocchinoi</name>
    <dbReference type="NCBI Taxonomy" id="215587"/>
    <lineage>
        <taxon>Eukaryota</taxon>
        <taxon>Sar</taxon>
        <taxon>Stramenopiles</taxon>
        <taxon>Bigyra</taxon>
        <taxon>Labyrinthulomycetes</taxon>
        <taxon>Thraustochytrida</taxon>
        <taxon>Thraustochytriidae</taxon>
        <taxon>Aplanochytrium</taxon>
    </lineage>
</organism>
<gene>
    <name evidence="3" type="ORF">ASTO00021_LOCUS16068</name>
</gene>
<protein>
    <submittedName>
        <fullName evidence="3">Uncharacterized protein</fullName>
    </submittedName>
</protein>
<feature type="region of interest" description="Disordered" evidence="1">
    <location>
        <begin position="1"/>
        <end position="27"/>
    </location>
</feature>
<name>A0A7S3V1P1_9STRA</name>
<feature type="transmembrane region" description="Helical" evidence="2">
    <location>
        <begin position="280"/>
        <end position="297"/>
    </location>
</feature>
<proteinExistence type="predicted"/>
<keyword evidence="2" id="KW-0812">Transmembrane</keyword>
<reference evidence="3" key="1">
    <citation type="submission" date="2021-01" db="EMBL/GenBank/DDBJ databases">
        <authorList>
            <person name="Corre E."/>
            <person name="Pelletier E."/>
            <person name="Niang G."/>
            <person name="Scheremetjew M."/>
            <person name="Finn R."/>
            <person name="Kale V."/>
            <person name="Holt S."/>
            <person name="Cochrane G."/>
            <person name="Meng A."/>
            <person name="Brown T."/>
            <person name="Cohen L."/>
        </authorList>
    </citation>
    <scope>NUCLEOTIDE SEQUENCE</scope>
    <source>
        <strain evidence="3">GSBS06</strain>
    </source>
</reference>
<dbReference type="EMBL" id="HBIN01020984">
    <property type="protein sequence ID" value="CAE0446061.1"/>
    <property type="molecule type" value="Transcribed_RNA"/>
</dbReference>
<keyword evidence="2" id="KW-1133">Transmembrane helix</keyword>
<sequence>MAAMGDITQEDPLGNEETTVPGFAPDTISSSVTNMPLAGGSTMLSKLGLYRNPYTDRTAEKTTLKSGAFYLHSDLQGFEPSETTYIFFGRRGSGKTTIRLMMMQRYLKHNEHMAKQGKRPFFVVDLCRPGHMEDCLKAYMRANQADKDNWDAVFQEAWKSTDLADCIVSFAINDMMRRVAHGSSEGGEIILNLCKDKRSAAQFLLLSHLYTREDSATLAALRKKLLQSRFSPSRIFKHLVTFAVVGAACAGLAFTYQTYFQNSAIADSQLVKLTFAHPKLAIGSFALGSTGLVGIMNRRTRTKNKERAEQLCAPVKIAEARVDLVEKLLDRLASPDDSADVLRRLHVGHSAQQKLELLSNLCKACGYEGLAVFGDCFDEVGLLDPLLYPTALKAFAREVCRNEILNQGRLHFFFPDSRASLDLSTDRVVREARFDRHFVRDLTWSRFQLQDLAERRFLSAQQEMDGGNNGQPKFASLFEHVSREDFSGAISKLHTPRELMVFMTELLARVEAHAEDNTMVAAQDMEIAVAKAQAQSV</sequence>
<evidence type="ECO:0000256" key="1">
    <source>
        <dbReference type="SAM" id="MobiDB-lite"/>
    </source>
</evidence>
<evidence type="ECO:0000256" key="2">
    <source>
        <dbReference type="SAM" id="Phobius"/>
    </source>
</evidence>
<keyword evidence="2" id="KW-0472">Membrane</keyword>
<evidence type="ECO:0000313" key="3">
    <source>
        <dbReference type="EMBL" id="CAE0446061.1"/>
    </source>
</evidence>